<sequence>MPYMTIRTGRTNRYARFYPSRFQLDLYGNGAEERIDLGVSGSRVLELLLNAPGKVVPREALLNHAWADRIASQGNLTQQIDTLRQVLADETQHEIIQTLPRRGYRFNPLFLISTASGIATGDTQEERLLPIAATPSCATGGKPTPYWTRPWLIALCSPIAIGLCITGLLYFQLSEQRLHTQNMQLGTLTITYLDEREEALRELVRDTAVLNPRLQSLVSASTHLLVFRSADFYEIVCLHDGRSASWLMVQRNIVDSVPEAQLARCLQ</sequence>
<keyword evidence="3" id="KW-0812">Transmembrane</keyword>
<evidence type="ECO:0000256" key="2">
    <source>
        <dbReference type="PROSITE-ProRule" id="PRU01091"/>
    </source>
</evidence>
<feature type="DNA-binding region" description="OmpR/PhoB-type" evidence="2">
    <location>
        <begin position="3"/>
        <end position="108"/>
    </location>
</feature>
<keyword evidence="3" id="KW-0472">Membrane</keyword>
<dbReference type="PROSITE" id="PS51755">
    <property type="entry name" value="OMPR_PHOB"/>
    <property type="match status" value="1"/>
</dbReference>
<feature type="domain" description="OmpR/PhoB-type" evidence="4">
    <location>
        <begin position="3"/>
        <end position="108"/>
    </location>
</feature>
<feature type="transmembrane region" description="Helical" evidence="3">
    <location>
        <begin position="151"/>
        <end position="173"/>
    </location>
</feature>
<dbReference type="SMART" id="SM00862">
    <property type="entry name" value="Trans_reg_C"/>
    <property type="match status" value="1"/>
</dbReference>
<dbReference type="GO" id="GO:0003677">
    <property type="term" value="F:DNA binding"/>
    <property type="evidence" value="ECO:0007669"/>
    <property type="project" value="UniProtKB-UniRule"/>
</dbReference>
<reference evidence="5" key="1">
    <citation type="submission" date="2023-08" db="EMBL/GenBank/DDBJ databases">
        <title>Increased levels of nutrients transform a symbiont into a lethal pathobiont.</title>
        <authorList>
            <person name="Lachnit T."/>
            <person name="Ulrich L."/>
            <person name="Willmer F.M."/>
            <person name="Hasenbein T."/>
            <person name="Steiner L.X."/>
            <person name="Wolters M."/>
            <person name="Herbst E.M."/>
            <person name="Deines P."/>
        </authorList>
    </citation>
    <scope>NUCLEOTIDE SEQUENCE</scope>
    <source>
        <strain evidence="5">T3</strain>
    </source>
</reference>
<dbReference type="InterPro" id="IPR036388">
    <property type="entry name" value="WH-like_DNA-bd_sf"/>
</dbReference>
<evidence type="ECO:0000259" key="4">
    <source>
        <dbReference type="PROSITE" id="PS51755"/>
    </source>
</evidence>
<dbReference type="GO" id="GO:0006355">
    <property type="term" value="P:regulation of DNA-templated transcription"/>
    <property type="evidence" value="ECO:0007669"/>
    <property type="project" value="InterPro"/>
</dbReference>
<organism evidence="5">
    <name type="scientific">Pseudomonas solani</name>
    <dbReference type="NCBI Taxonomy" id="2731552"/>
    <lineage>
        <taxon>Bacteria</taxon>
        <taxon>Pseudomonadati</taxon>
        <taxon>Pseudomonadota</taxon>
        <taxon>Gammaproteobacteria</taxon>
        <taxon>Pseudomonadales</taxon>
        <taxon>Pseudomonadaceae</taxon>
        <taxon>Pseudomonas</taxon>
    </lineage>
</organism>
<dbReference type="Gene3D" id="1.10.10.10">
    <property type="entry name" value="Winged helix-like DNA-binding domain superfamily/Winged helix DNA-binding domain"/>
    <property type="match status" value="1"/>
</dbReference>
<protein>
    <submittedName>
        <fullName evidence="5">Winged helix-turn-helix domain-containing protein</fullName>
    </submittedName>
</protein>
<dbReference type="EMBL" id="CP158373">
    <property type="protein sequence ID" value="XBY63501.1"/>
    <property type="molecule type" value="Genomic_DNA"/>
</dbReference>
<accession>A0AAU7Y126</accession>
<keyword evidence="1 2" id="KW-0238">DNA-binding</keyword>
<evidence type="ECO:0000256" key="3">
    <source>
        <dbReference type="SAM" id="Phobius"/>
    </source>
</evidence>
<keyword evidence="3" id="KW-1133">Transmembrane helix</keyword>
<name>A0AAU7Y126_9PSED</name>
<dbReference type="RefSeq" id="WP_350447086.1">
    <property type="nucleotide sequence ID" value="NZ_CP158373.1"/>
</dbReference>
<dbReference type="InterPro" id="IPR001867">
    <property type="entry name" value="OmpR/PhoB-type_DNA-bd"/>
</dbReference>
<dbReference type="CDD" id="cd00383">
    <property type="entry name" value="trans_reg_C"/>
    <property type="match status" value="1"/>
</dbReference>
<proteinExistence type="predicted"/>
<evidence type="ECO:0000313" key="5">
    <source>
        <dbReference type="EMBL" id="XBY63501.1"/>
    </source>
</evidence>
<dbReference type="AlphaFoldDB" id="A0AAU7Y126"/>
<dbReference type="Pfam" id="PF00486">
    <property type="entry name" value="Trans_reg_C"/>
    <property type="match status" value="1"/>
</dbReference>
<dbReference type="SUPFAM" id="SSF46894">
    <property type="entry name" value="C-terminal effector domain of the bipartite response regulators"/>
    <property type="match status" value="1"/>
</dbReference>
<evidence type="ECO:0000256" key="1">
    <source>
        <dbReference type="ARBA" id="ARBA00023125"/>
    </source>
</evidence>
<gene>
    <name evidence="5" type="ORF">ABS648_26775</name>
</gene>
<dbReference type="InterPro" id="IPR016032">
    <property type="entry name" value="Sig_transdc_resp-reg_C-effctor"/>
</dbReference>
<dbReference type="GO" id="GO:0000160">
    <property type="term" value="P:phosphorelay signal transduction system"/>
    <property type="evidence" value="ECO:0007669"/>
    <property type="project" value="InterPro"/>
</dbReference>